<organism evidence="2 3">
    <name type="scientific">Kineosporia babensis</name>
    <dbReference type="NCBI Taxonomy" id="499548"/>
    <lineage>
        <taxon>Bacteria</taxon>
        <taxon>Bacillati</taxon>
        <taxon>Actinomycetota</taxon>
        <taxon>Actinomycetes</taxon>
        <taxon>Kineosporiales</taxon>
        <taxon>Kineosporiaceae</taxon>
        <taxon>Kineosporia</taxon>
    </lineage>
</organism>
<evidence type="ECO:0000313" key="2">
    <source>
        <dbReference type="EMBL" id="MCD5317270.1"/>
    </source>
</evidence>
<comment type="caution">
    <text evidence="2">The sequence shown here is derived from an EMBL/GenBank/DDBJ whole genome shotgun (WGS) entry which is preliminary data.</text>
</comment>
<gene>
    <name evidence="2" type="ORF">LR394_40905</name>
</gene>
<dbReference type="Pfam" id="PF13808">
    <property type="entry name" value="DDE_Tnp_1_assoc"/>
    <property type="match status" value="1"/>
</dbReference>
<dbReference type="AlphaFoldDB" id="A0A9X1NNB8"/>
<sequence length="121" mass="12724">MSSTRTALVPAALPAPIPAARSLIEVFAQVSDPRARRGVRHQVCAVLAAGLAATLGGARSFAATAQWAAESEAGLLRQLGLPERPQKRRSAGSLPARTPISWTRCWASSFTPAQHLWADAG</sequence>
<dbReference type="EMBL" id="JAJOMB010000060">
    <property type="protein sequence ID" value="MCD5317270.1"/>
    <property type="molecule type" value="Genomic_DNA"/>
</dbReference>
<accession>A0A9X1NNB8</accession>
<keyword evidence="3" id="KW-1185">Reference proteome</keyword>
<dbReference type="RefSeq" id="WP_231450119.1">
    <property type="nucleotide sequence ID" value="NZ_JAJOMB010000060.1"/>
</dbReference>
<evidence type="ECO:0000313" key="3">
    <source>
        <dbReference type="Proteomes" id="UP001138997"/>
    </source>
</evidence>
<proteinExistence type="predicted"/>
<dbReference type="InterPro" id="IPR032806">
    <property type="entry name" value="YbfD_N"/>
</dbReference>
<protein>
    <submittedName>
        <fullName evidence="2">Transposase family protein</fullName>
    </submittedName>
</protein>
<name>A0A9X1NNB8_9ACTN</name>
<dbReference type="Proteomes" id="UP001138997">
    <property type="component" value="Unassembled WGS sequence"/>
</dbReference>
<feature type="domain" description="H repeat-associated protein N-terminal" evidence="1">
    <location>
        <begin position="24"/>
        <end position="83"/>
    </location>
</feature>
<reference evidence="2" key="1">
    <citation type="submission" date="2021-11" db="EMBL/GenBank/DDBJ databases">
        <title>Streptomyces corallinus and Kineosporia corallina sp. nov., two new coral-derived marine actinobacteria.</title>
        <authorList>
            <person name="Buangrab K."/>
            <person name="Sutthacheep M."/>
            <person name="Yeemin T."/>
            <person name="Harunari E."/>
            <person name="Igarashi Y."/>
            <person name="Sripreechasak P."/>
            <person name="Kanchanasin P."/>
            <person name="Tanasupawat S."/>
            <person name="Phongsopitanun W."/>
        </authorList>
    </citation>
    <scope>NUCLEOTIDE SEQUENCE</scope>
    <source>
        <strain evidence="2">JCM 31032</strain>
    </source>
</reference>
<evidence type="ECO:0000259" key="1">
    <source>
        <dbReference type="Pfam" id="PF13808"/>
    </source>
</evidence>